<dbReference type="SUPFAM" id="SSF53822">
    <property type="entry name" value="Periplasmic binding protein-like I"/>
    <property type="match status" value="1"/>
</dbReference>
<evidence type="ECO:0000259" key="4">
    <source>
        <dbReference type="PROSITE" id="PS01124"/>
    </source>
</evidence>
<dbReference type="EMBL" id="CP010904">
    <property type="protein sequence ID" value="AKJ65648.1"/>
    <property type="molecule type" value="Genomic_DNA"/>
</dbReference>
<dbReference type="Pfam" id="PF12833">
    <property type="entry name" value="HTH_18"/>
    <property type="match status" value="1"/>
</dbReference>
<dbReference type="SUPFAM" id="SSF46689">
    <property type="entry name" value="Homeodomain-like"/>
    <property type="match status" value="2"/>
</dbReference>
<reference evidence="6" key="1">
    <citation type="submission" date="2015-02" db="EMBL/GenBank/DDBJ databases">
        <title>Description and complete genome sequence of the first cultured representative of the subdivision 5 of the Verrucomicrobia phylum.</title>
        <authorList>
            <person name="Spring S."/>
            <person name="Bunk B."/>
            <person name="Sproer C."/>
            <person name="Klenk H.-P."/>
        </authorList>
    </citation>
    <scope>NUCLEOTIDE SEQUENCE [LARGE SCALE GENOMIC DNA]</scope>
    <source>
        <strain evidence="6">L21-Fru-AB</strain>
    </source>
</reference>
<accession>A0A0G3EH16</accession>
<keyword evidence="2" id="KW-0238">DNA-binding</keyword>
<proteinExistence type="predicted"/>
<dbReference type="InterPro" id="IPR028082">
    <property type="entry name" value="Peripla_BP_I"/>
</dbReference>
<evidence type="ECO:0000256" key="1">
    <source>
        <dbReference type="ARBA" id="ARBA00023015"/>
    </source>
</evidence>
<keyword evidence="1" id="KW-0805">Transcription regulation</keyword>
<evidence type="ECO:0000313" key="6">
    <source>
        <dbReference type="Proteomes" id="UP000035268"/>
    </source>
</evidence>
<dbReference type="RefSeq" id="WP_052882850.1">
    <property type="nucleotide sequence ID" value="NZ_CP010904.1"/>
</dbReference>
<sequence>MGRKPRILIVIESARESGRALLAGISDYSRHFGHWEIHWHPVGFLGLKALSDVGDFDGILARNIADAETFEQHGVPVIIFAHLGPFRKGQVFECADDAAICERVARHFIQRGFSNFAFFGQRSTMWAANRRKAFRREVERSGFTLDTCMADCVTLEEMEDEETIERVCNWLRTLPKPVGLMAANDDAGRWLVQLCDLAGVHVPDDCAVVGVDNDPVVCGLSNPPLSSVSLHQHEAGYEAAAVLDRMMRGEAPGVTQIVGRVNEMVVRQSSDIFAIDDPAVVKALKFMQDHAHRPLRVADIAEAGGLYRRGLERRFKKYTNQTMGRYHRRLRGEHIAKLLRQSHWTLEQLAEECGFASAPLLSRFFSSVMGEGPSAYRKRIRSR</sequence>
<dbReference type="InterPro" id="IPR009057">
    <property type="entry name" value="Homeodomain-like_sf"/>
</dbReference>
<dbReference type="PROSITE" id="PS01124">
    <property type="entry name" value="HTH_ARAC_FAMILY_2"/>
    <property type="match status" value="1"/>
</dbReference>
<name>A0A0G3EH16_9BACT</name>
<dbReference type="SMART" id="SM00342">
    <property type="entry name" value="HTH_ARAC"/>
    <property type="match status" value="1"/>
</dbReference>
<dbReference type="KEGG" id="vbl:L21SP4_02423"/>
<dbReference type="STRING" id="1307763.L21SP4_02423"/>
<dbReference type="AlphaFoldDB" id="A0A0G3EH16"/>
<dbReference type="GO" id="GO:0000976">
    <property type="term" value="F:transcription cis-regulatory region binding"/>
    <property type="evidence" value="ECO:0007669"/>
    <property type="project" value="TreeGrafter"/>
</dbReference>
<feature type="domain" description="HTH araC/xylS-type" evidence="4">
    <location>
        <begin position="281"/>
        <end position="379"/>
    </location>
</feature>
<evidence type="ECO:0000313" key="5">
    <source>
        <dbReference type="EMBL" id="AKJ65648.1"/>
    </source>
</evidence>
<dbReference type="PANTHER" id="PTHR30146">
    <property type="entry name" value="LACI-RELATED TRANSCRIPTIONAL REPRESSOR"/>
    <property type="match status" value="1"/>
</dbReference>
<dbReference type="Pfam" id="PF13377">
    <property type="entry name" value="Peripla_BP_3"/>
    <property type="match status" value="1"/>
</dbReference>
<keyword evidence="6" id="KW-1185">Reference proteome</keyword>
<gene>
    <name evidence="5" type="primary">xylR_7</name>
    <name evidence="5" type="ORF">L21SP4_02423</name>
</gene>
<protein>
    <submittedName>
        <fullName evidence="5">Xylose operon regulatory protein</fullName>
    </submittedName>
</protein>
<dbReference type="CDD" id="cd01543">
    <property type="entry name" value="PBP1_XylR"/>
    <property type="match status" value="1"/>
</dbReference>
<dbReference type="Proteomes" id="UP000035268">
    <property type="component" value="Chromosome"/>
</dbReference>
<dbReference type="InterPro" id="IPR046335">
    <property type="entry name" value="LacI/GalR-like_sensor"/>
</dbReference>
<dbReference type="Gene3D" id="1.10.10.60">
    <property type="entry name" value="Homeodomain-like"/>
    <property type="match status" value="1"/>
</dbReference>
<evidence type="ECO:0000256" key="3">
    <source>
        <dbReference type="ARBA" id="ARBA00023163"/>
    </source>
</evidence>
<dbReference type="PANTHER" id="PTHR30146:SF24">
    <property type="entry name" value="XYLOSE OPERON REGULATORY PROTEIN"/>
    <property type="match status" value="1"/>
</dbReference>
<dbReference type="GO" id="GO:0003700">
    <property type="term" value="F:DNA-binding transcription factor activity"/>
    <property type="evidence" value="ECO:0007669"/>
    <property type="project" value="InterPro"/>
</dbReference>
<dbReference type="OrthoDB" id="9792510at2"/>
<dbReference type="Gene3D" id="3.40.50.2300">
    <property type="match status" value="2"/>
</dbReference>
<evidence type="ECO:0000256" key="2">
    <source>
        <dbReference type="ARBA" id="ARBA00023125"/>
    </source>
</evidence>
<organism evidence="5 6">
    <name type="scientific">Kiritimatiella glycovorans</name>
    <dbReference type="NCBI Taxonomy" id="1307763"/>
    <lineage>
        <taxon>Bacteria</taxon>
        <taxon>Pseudomonadati</taxon>
        <taxon>Kiritimatiellota</taxon>
        <taxon>Kiritimatiellia</taxon>
        <taxon>Kiritimatiellales</taxon>
        <taxon>Kiritimatiellaceae</taxon>
        <taxon>Kiritimatiella</taxon>
    </lineage>
</organism>
<reference evidence="5 6" key="2">
    <citation type="journal article" date="2016" name="ISME J.">
        <title>Characterization of the first cultured representative of Verrucomicrobia subdivision 5 indicates the proposal of a novel phylum.</title>
        <authorList>
            <person name="Spring S."/>
            <person name="Bunk B."/>
            <person name="Sproer C."/>
            <person name="Schumann P."/>
            <person name="Rohde M."/>
            <person name="Tindall B.J."/>
            <person name="Klenk H.P."/>
        </authorList>
    </citation>
    <scope>NUCLEOTIDE SEQUENCE [LARGE SCALE GENOMIC DNA]</scope>
    <source>
        <strain evidence="5 6">L21-Fru-AB</strain>
    </source>
</reference>
<keyword evidence="3" id="KW-0804">Transcription</keyword>
<dbReference type="InterPro" id="IPR018060">
    <property type="entry name" value="HTH_AraC"/>
</dbReference>